<dbReference type="Pfam" id="PF00085">
    <property type="entry name" value="Thioredoxin"/>
    <property type="match status" value="1"/>
</dbReference>
<dbReference type="OrthoDB" id="411356at2"/>
<protein>
    <submittedName>
        <fullName evidence="2">Thioredoxin</fullName>
    </submittedName>
</protein>
<dbReference type="RefSeq" id="WP_044647494.1">
    <property type="nucleotide sequence ID" value="NZ_JTHP01000040.1"/>
</dbReference>
<sequence length="109" mass="12695">MINVQEITSVNEIDTFIQNNRLSMLYVSQEDCNVCHAIYPKLKELLNNYPEIKLAHIDASQVEAVAGKLLIFTVPTIILFFDQKEYLREGRFVQFEQLEARLEQLYNAV</sequence>
<name>A0A0D7WYA1_9BACL</name>
<dbReference type="SUPFAM" id="SSF52833">
    <property type="entry name" value="Thioredoxin-like"/>
    <property type="match status" value="1"/>
</dbReference>
<comment type="caution">
    <text evidence="2">The sequence shown here is derived from an EMBL/GenBank/DDBJ whole genome shotgun (WGS) entry which is preliminary data.</text>
</comment>
<evidence type="ECO:0000313" key="3">
    <source>
        <dbReference type="Proteomes" id="UP000032534"/>
    </source>
</evidence>
<feature type="domain" description="Thioredoxin" evidence="1">
    <location>
        <begin position="11"/>
        <end position="85"/>
    </location>
</feature>
<dbReference type="Proteomes" id="UP000032534">
    <property type="component" value="Unassembled WGS sequence"/>
</dbReference>
<proteinExistence type="predicted"/>
<dbReference type="InterPro" id="IPR036249">
    <property type="entry name" value="Thioredoxin-like_sf"/>
</dbReference>
<dbReference type="Gene3D" id="3.40.30.10">
    <property type="entry name" value="Glutaredoxin"/>
    <property type="match status" value="1"/>
</dbReference>
<keyword evidence="3" id="KW-1185">Reference proteome</keyword>
<organism evidence="2 3">
    <name type="scientific">Paenibacillus terrae</name>
    <dbReference type="NCBI Taxonomy" id="159743"/>
    <lineage>
        <taxon>Bacteria</taxon>
        <taxon>Bacillati</taxon>
        <taxon>Bacillota</taxon>
        <taxon>Bacilli</taxon>
        <taxon>Bacillales</taxon>
        <taxon>Paenibacillaceae</taxon>
        <taxon>Paenibacillus</taxon>
    </lineage>
</organism>
<accession>A0A0D7WYA1</accession>
<dbReference type="AlphaFoldDB" id="A0A0D7WYA1"/>
<dbReference type="CDD" id="cd02947">
    <property type="entry name" value="TRX_family"/>
    <property type="match status" value="1"/>
</dbReference>
<reference evidence="2 3" key="1">
    <citation type="submission" date="2014-11" db="EMBL/GenBank/DDBJ databases">
        <title>Draft Genome Sequences of Paenibacillus polymyxa NRRL B-30509 and Paenibacillus terrae NRRL B-30644, Strains from a Poultry Environment that Produce Tridecaptin A and Paenicidins.</title>
        <authorList>
            <person name="van Belkum M.J."/>
            <person name="Lohans C.T."/>
            <person name="Vederas J.C."/>
        </authorList>
    </citation>
    <scope>NUCLEOTIDE SEQUENCE [LARGE SCALE GENOMIC DNA]</scope>
    <source>
        <strain evidence="2 3">NRRL B-30644</strain>
    </source>
</reference>
<evidence type="ECO:0000313" key="2">
    <source>
        <dbReference type="EMBL" id="KJD44171.1"/>
    </source>
</evidence>
<dbReference type="InterPro" id="IPR013766">
    <property type="entry name" value="Thioredoxin_domain"/>
</dbReference>
<dbReference type="EMBL" id="JTHP01000040">
    <property type="protein sequence ID" value="KJD44171.1"/>
    <property type="molecule type" value="Genomic_DNA"/>
</dbReference>
<dbReference type="PATRIC" id="fig|159743.3.peg.4089"/>
<evidence type="ECO:0000259" key="1">
    <source>
        <dbReference type="Pfam" id="PF00085"/>
    </source>
</evidence>
<gene>
    <name evidence="2" type="ORF">QD47_18380</name>
</gene>